<comment type="caution">
    <text evidence="1">The sequence shown here is derived from an EMBL/GenBank/DDBJ whole genome shotgun (WGS) entry which is preliminary data.</text>
</comment>
<reference evidence="1" key="1">
    <citation type="submission" date="2020-09" db="EMBL/GenBank/DDBJ databases">
        <authorList>
            <person name="Kim M.K."/>
        </authorList>
    </citation>
    <scope>NUCLEOTIDE SEQUENCE</scope>
    <source>
        <strain evidence="1">BT702</strain>
    </source>
</reference>
<sequence length="100" mass="10994">MNDPYKENAILSGVALLSALMLLLVMQLLQGCGPKKANPPAVTTIYADTTRTRLVHRAEASSAAITIIHERTQKTVTSYERSVKKYDSIRVELPEIVPGQ</sequence>
<protein>
    <submittedName>
        <fullName evidence="1">Uncharacterized protein</fullName>
    </submittedName>
</protein>
<organism evidence="1 2">
    <name type="scientific">Spirosoma profusum</name>
    <dbReference type="NCBI Taxonomy" id="2771354"/>
    <lineage>
        <taxon>Bacteria</taxon>
        <taxon>Pseudomonadati</taxon>
        <taxon>Bacteroidota</taxon>
        <taxon>Cytophagia</taxon>
        <taxon>Cytophagales</taxon>
        <taxon>Cytophagaceae</taxon>
        <taxon>Spirosoma</taxon>
    </lineage>
</organism>
<accession>A0A926Y1J6</accession>
<proteinExistence type="predicted"/>
<gene>
    <name evidence="1" type="ORF">IC229_05835</name>
</gene>
<evidence type="ECO:0000313" key="2">
    <source>
        <dbReference type="Proteomes" id="UP000598820"/>
    </source>
</evidence>
<dbReference type="PROSITE" id="PS51257">
    <property type="entry name" value="PROKAR_LIPOPROTEIN"/>
    <property type="match status" value="1"/>
</dbReference>
<name>A0A926Y1J6_9BACT</name>
<dbReference type="Proteomes" id="UP000598820">
    <property type="component" value="Unassembled WGS sequence"/>
</dbReference>
<keyword evidence="2" id="KW-1185">Reference proteome</keyword>
<evidence type="ECO:0000313" key="1">
    <source>
        <dbReference type="EMBL" id="MBD2700146.1"/>
    </source>
</evidence>
<dbReference type="EMBL" id="JACWZY010000003">
    <property type="protein sequence ID" value="MBD2700146.1"/>
    <property type="molecule type" value="Genomic_DNA"/>
</dbReference>
<dbReference type="AlphaFoldDB" id="A0A926Y1J6"/>
<dbReference type="RefSeq" id="WP_190885998.1">
    <property type="nucleotide sequence ID" value="NZ_JACWZY010000003.1"/>
</dbReference>